<dbReference type="InterPro" id="IPR006645">
    <property type="entry name" value="NGN-like_dom"/>
</dbReference>
<dbReference type="InterPro" id="IPR036361">
    <property type="entry name" value="SAP_dom_sf"/>
</dbReference>
<dbReference type="InterPro" id="IPR036735">
    <property type="entry name" value="NGN_dom_sf"/>
</dbReference>
<accession>A0AAD8XX32</accession>
<dbReference type="InterPro" id="IPR043425">
    <property type="entry name" value="NusG-like"/>
</dbReference>
<dbReference type="EMBL" id="JATAAI010000033">
    <property type="protein sequence ID" value="KAK1735516.1"/>
    <property type="molecule type" value="Genomic_DNA"/>
</dbReference>
<dbReference type="SMART" id="SM00513">
    <property type="entry name" value="SAP"/>
    <property type="match status" value="1"/>
</dbReference>
<feature type="domain" description="SAP" evidence="6">
    <location>
        <begin position="1083"/>
        <end position="1116"/>
    </location>
</feature>
<dbReference type="SUPFAM" id="SSF101478">
    <property type="entry name" value="ADP-ribosylglycohydrolase"/>
    <property type="match status" value="1"/>
</dbReference>
<keyword evidence="2" id="KW-0805">Transcription regulation</keyword>
<dbReference type="Gene3D" id="1.10.720.30">
    <property type="entry name" value="SAP domain"/>
    <property type="match status" value="1"/>
</dbReference>
<gene>
    <name evidence="7" type="ORF">QTG54_013679</name>
</gene>
<dbReference type="SUPFAM" id="SSF68906">
    <property type="entry name" value="SAP domain"/>
    <property type="match status" value="1"/>
</dbReference>
<dbReference type="AlphaFoldDB" id="A0AAD8XX32"/>
<dbReference type="Pfam" id="PF03747">
    <property type="entry name" value="ADP_ribosyl_GH"/>
    <property type="match status" value="1"/>
</dbReference>
<dbReference type="Pfam" id="PF02357">
    <property type="entry name" value="NusG"/>
    <property type="match status" value="1"/>
</dbReference>
<protein>
    <submittedName>
        <fullName evidence="7">ADP-ribosylglycohydrolase family protein</fullName>
    </submittedName>
</protein>
<dbReference type="SUPFAM" id="SSF82679">
    <property type="entry name" value="N-utilization substance G protein NusG, N-terminal domain"/>
    <property type="match status" value="1"/>
</dbReference>
<feature type="region of interest" description="Disordered" evidence="4">
    <location>
        <begin position="743"/>
        <end position="1016"/>
    </location>
</feature>
<proteinExistence type="predicted"/>
<evidence type="ECO:0000256" key="5">
    <source>
        <dbReference type="SAM" id="SignalP"/>
    </source>
</evidence>
<evidence type="ECO:0000313" key="8">
    <source>
        <dbReference type="Proteomes" id="UP001224775"/>
    </source>
</evidence>
<dbReference type="PANTHER" id="PTHR30265:SF4">
    <property type="entry name" value="KOW MOTIF FAMILY PROTEIN, EXPRESSED"/>
    <property type="match status" value="1"/>
</dbReference>
<dbReference type="PROSITE" id="PS50800">
    <property type="entry name" value="SAP"/>
    <property type="match status" value="1"/>
</dbReference>
<dbReference type="PANTHER" id="PTHR30265">
    <property type="entry name" value="RHO-INTERACTING TRANSCRIPTION TERMINATION FACTOR NUSG"/>
    <property type="match status" value="1"/>
</dbReference>
<reference evidence="7" key="1">
    <citation type="submission" date="2023-06" db="EMBL/GenBank/DDBJ databases">
        <title>Survivors Of The Sea: Transcriptome response of Skeletonema marinoi to long-term dormancy.</title>
        <authorList>
            <person name="Pinder M.I.M."/>
            <person name="Kourtchenko O."/>
            <person name="Robertson E.K."/>
            <person name="Larsson T."/>
            <person name="Maumus F."/>
            <person name="Osuna-Cruz C.M."/>
            <person name="Vancaester E."/>
            <person name="Stenow R."/>
            <person name="Vandepoele K."/>
            <person name="Ploug H."/>
            <person name="Bruchert V."/>
            <person name="Godhe A."/>
            <person name="Topel M."/>
        </authorList>
    </citation>
    <scope>NUCLEOTIDE SEQUENCE</scope>
    <source>
        <strain evidence="7">R05AC</strain>
    </source>
</reference>
<feature type="compositionally biased region" description="Basic and acidic residues" evidence="4">
    <location>
        <begin position="794"/>
        <end position="857"/>
    </location>
</feature>
<evidence type="ECO:0000256" key="3">
    <source>
        <dbReference type="ARBA" id="ARBA00023163"/>
    </source>
</evidence>
<dbReference type="InterPro" id="IPR005502">
    <property type="entry name" value="Ribosyl_crysJ1"/>
</dbReference>
<keyword evidence="1" id="KW-0889">Transcription antitermination</keyword>
<keyword evidence="3" id="KW-0804">Transcription</keyword>
<name>A0AAD8XX32_9STRA</name>
<evidence type="ECO:0000256" key="1">
    <source>
        <dbReference type="ARBA" id="ARBA00022814"/>
    </source>
</evidence>
<dbReference type="InterPro" id="IPR003034">
    <property type="entry name" value="SAP_dom"/>
</dbReference>
<comment type="caution">
    <text evidence="7">The sequence shown here is derived from an EMBL/GenBank/DDBJ whole genome shotgun (WGS) entry which is preliminary data.</text>
</comment>
<feature type="region of interest" description="Disordered" evidence="4">
    <location>
        <begin position="666"/>
        <end position="730"/>
    </location>
</feature>
<keyword evidence="8" id="KW-1185">Reference proteome</keyword>
<feature type="chain" id="PRO_5042200819" evidence="5">
    <location>
        <begin position="25"/>
        <end position="1116"/>
    </location>
</feature>
<evidence type="ECO:0000256" key="2">
    <source>
        <dbReference type="ARBA" id="ARBA00023015"/>
    </source>
</evidence>
<feature type="signal peptide" evidence="5">
    <location>
        <begin position="1"/>
        <end position="24"/>
    </location>
</feature>
<dbReference type="Pfam" id="PF02037">
    <property type="entry name" value="SAP"/>
    <property type="match status" value="1"/>
</dbReference>
<feature type="compositionally biased region" description="Basic and acidic residues" evidence="4">
    <location>
        <begin position="704"/>
        <end position="730"/>
    </location>
</feature>
<sequence>MAISWTSIFLLFLISNGVTNNTAAAMSSSATKQAMIENRLRGALWGMFAGDALASPTHWYYGGFSQIKGDYGPNGITTYTKPVTNLAGSILNKSDPNGGGRRSVFGGGKQSKTIIGDVINHGKLKYWDPKKSIHYHATLQAGENTLEMQLARVLMKSIVATNGKFDEDHFRKSYVDFMTTKGSHNDTYASTCHRMFFANMVFQKKDPKDCPDNDGHNVDTIDGLILPTVTALAETARQLHLGNKDGEGSIKDIQMAAARTAAVTRSSSILERVSEVWAELIYTAITKDATGSEMEQPLVNVARALGLNSPRPNRRDEMSACYLSQSLPPTLDMLSKYTQSREGINSCRKALLNNANTGGENVHRGAVLGAVLGARVGEEGLHGDLKDGLHSSKELENEINHFVSAVMGNHSQGGGELSFIKSAPLQSSTSLNGKLWKRLQTEEDDPDVDGTSWYLINCVAGVELDLLAQARIVCERFPKKVVEKFVVPTTRHLRSHGDKKKVVDVRVRYPGYLFCKIALVEDVYETLQELDLCRSWMGTVNRKGHKKLPPSPIPLNEDEVKKFKGLEEAQEEFENEYGGDYSGRTDAGEDLMAQYAGYDVGQMVKVLSGNFEGEDGTVRRLKDGQLMVRMFTYGQTYDEWFMPDAIRPLSDLEVMRGLSGPTVPVDQEQFEVSIGKRAPPEEDSRAGEASMRSGLLQGAGAGPDRNRRQDRVARGETGRDMFGRSADEMKKEEENWLAYREERRANQRGGPAEASPSFVVTEAKKKVAQGPKKGQDTWGIVERSSWDGGEYDTYEERIKEEEERRLKRDELYKDRPEREPRGRRGDFGDRRSNDRDSRPERRSRDSRDNRNDDRFGRDTSSGAAPVSIDSNEADFFDSLMSDLSDDLKEDNRSPSTNERQPRGSRQHDNAGPSARTTQSQKSDSAEDSFFANLMSELGGSIDEPRSSGGDSDLDDDDFFSNLEAELSQSLGDDFGDNDGKSESDDDDDFFASLQSEMGKALDEAPAKKSAPVDDDDDFFASLQSELGSALEESSDDIVEDVLGEDFFSGLIDEIADEVEASSRQEDAPPSSKQSSSSSEQADFAKLTVPVLKDMLRDKGLKVGGKKSELIERLQQS</sequence>
<organism evidence="7 8">
    <name type="scientific">Skeletonema marinoi</name>
    <dbReference type="NCBI Taxonomy" id="267567"/>
    <lineage>
        <taxon>Eukaryota</taxon>
        <taxon>Sar</taxon>
        <taxon>Stramenopiles</taxon>
        <taxon>Ochrophyta</taxon>
        <taxon>Bacillariophyta</taxon>
        <taxon>Coscinodiscophyceae</taxon>
        <taxon>Thalassiosirophycidae</taxon>
        <taxon>Thalassiosirales</taxon>
        <taxon>Skeletonemataceae</taxon>
        <taxon>Skeletonema</taxon>
        <taxon>Skeletonema marinoi-dohrnii complex</taxon>
    </lineage>
</organism>
<dbReference type="GO" id="GO:0006354">
    <property type="term" value="P:DNA-templated transcription elongation"/>
    <property type="evidence" value="ECO:0007669"/>
    <property type="project" value="InterPro"/>
</dbReference>
<evidence type="ECO:0000256" key="4">
    <source>
        <dbReference type="SAM" id="MobiDB-lite"/>
    </source>
</evidence>
<dbReference type="Proteomes" id="UP001224775">
    <property type="component" value="Unassembled WGS sequence"/>
</dbReference>
<keyword evidence="5" id="KW-0732">Signal</keyword>
<dbReference type="Gene3D" id="3.30.70.940">
    <property type="entry name" value="NusG, N-terminal domain"/>
    <property type="match status" value="1"/>
</dbReference>
<dbReference type="GO" id="GO:0031564">
    <property type="term" value="P:transcription antitermination"/>
    <property type="evidence" value="ECO:0007669"/>
    <property type="project" value="UniProtKB-KW"/>
</dbReference>
<feature type="compositionally biased region" description="Basic and acidic residues" evidence="4">
    <location>
        <begin position="899"/>
        <end position="908"/>
    </location>
</feature>
<dbReference type="InterPro" id="IPR036705">
    <property type="entry name" value="Ribosyl_crysJ1_sf"/>
</dbReference>
<evidence type="ECO:0000313" key="7">
    <source>
        <dbReference type="EMBL" id="KAK1735516.1"/>
    </source>
</evidence>
<feature type="region of interest" description="Disordered" evidence="4">
    <location>
        <begin position="1057"/>
        <end position="1082"/>
    </location>
</feature>
<evidence type="ECO:0000259" key="6">
    <source>
        <dbReference type="PROSITE" id="PS50800"/>
    </source>
</evidence>
<dbReference type="Gene3D" id="1.10.4080.10">
    <property type="entry name" value="ADP-ribosylation/Crystallin J1"/>
    <property type="match status" value="1"/>
</dbReference>